<dbReference type="InterPro" id="IPR017972">
    <property type="entry name" value="Cyt_P450_CS"/>
</dbReference>
<evidence type="ECO:0000256" key="3">
    <source>
        <dbReference type="ARBA" id="ARBA00022723"/>
    </source>
</evidence>
<evidence type="ECO:0000256" key="8">
    <source>
        <dbReference type="RuleBase" id="RU000461"/>
    </source>
</evidence>
<evidence type="ECO:0000256" key="7">
    <source>
        <dbReference type="PIRSR" id="PIRSR602401-1"/>
    </source>
</evidence>
<evidence type="ECO:0000256" key="9">
    <source>
        <dbReference type="SAM" id="Phobius"/>
    </source>
</evidence>
<name>A0A1L7XYN0_9HELO</name>
<comment type="cofactor">
    <cofactor evidence="1 7">
        <name>heme</name>
        <dbReference type="ChEBI" id="CHEBI:30413"/>
    </cofactor>
</comment>
<dbReference type="GO" id="GO:0016705">
    <property type="term" value="F:oxidoreductase activity, acting on paired donors, with incorporation or reduction of molecular oxygen"/>
    <property type="evidence" value="ECO:0007669"/>
    <property type="project" value="InterPro"/>
</dbReference>
<dbReference type="PRINTS" id="PR00463">
    <property type="entry name" value="EP450I"/>
</dbReference>
<dbReference type="InterPro" id="IPR001128">
    <property type="entry name" value="Cyt_P450"/>
</dbReference>
<dbReference type="GO" id="GO:0005506">
    <property type="term" value="F:iron ion binding"/>
    <property type="evidence" value="ECO:0007669"/>
    <property type="project" value="InterPro"/>
</dbReference>
<sequence>MAMASSFQITLTLLGIIVATIGVAIYRLFLTPLARFPGPKLAALTGWYETYFDCIKKGRYWVEIEEMHKKYGPIVRISPWELHVDDADWNEPYKISSRVDKYHWYYKFVGSSAAAFGTADHDLHRVRRKAQQGYFTQDAVAQFDPQLRVITSKLSSWLEGFKGTGQPVNLSNAFRSLATDVATEYCFHKSYNLIDSPDFAASFQRAIRDFPQIGTWHRHFGLILDVFSAMPRWLVALIDPAGVSVLDFFNDIVSGTNTIVAAHKTSEAQLDNPNIIHRMLESPDLPAKDKAAWRLALEARTFVGAGTETTGNTLSVTTYHLLANPEKAERLKKEIQAANREAKRPLRYQELQQLPYLSSVVLEGLRISSSVAGRLPRINTREAIKYKDHVIPVGTPVSMTQKMIHDNPTIFPSPRTFMPERFLDPSERKRLERYVQPFGRGSRACLGIHLAYAELYCTLAMLFQSFDMNLFDTEREDLEQIRDFFSPFPESVKGLRVAIE</sequence>
<dbReference type="STRING" id="576137.A0A1L7XYN0"/>
<dbReference type="PANTHER" id="PTHR24305">
    <property type="entry name" value="CYTOCHROME P450"/>
    <property type="match status" value="1"/>
</dbReference>
<dbReference type="SUPFAM" id="SSF48264">
    <property type="entry name" value="Cytochrome P450"/>
    <property type="match status" value="1"/>
</dbReference>
<keyword evidence="11" id="KW-1185">Reference proteome</keyword>
<keyword evidence="9" id="KW-1133">Transmembrane helix</keyword>
<gene>
    <name evidence="10" type="ORF">PAC_20029</name>
</gene>
<dbReference type="GO" id="GO:0004497">
    <property type="term" value="F:monooxygenase activity"/>
    <property type="evidence" value="ECO:0007669"/>
    <property type="project" value="UniProtKB-KW"/>
</dbReference>
<keyword evidence="3 7" id="KW-0479">Metal-binding</keyword>
<reference evidence="10 11" key="1">
    <citation type="submission" date="2016-03" db="EMBL/GenBank/DDBJ databases">
        <authorList>
            <person name="Ploux O."/>
        </authorList>
    </citation>
    <scope>NUCLEOTIDE SEQUENCE [LARGE SCALE GENOMIC DNA]</scope>
    <source>
        <strain evidence="10 11">UAMH 11012</strain>
    </source>
</reference>
<dbReference type="CDD" id="cd11062">
    <property type="entry name" value="CYP58-like"/>
    <property type="match status" value="1"/>
</dbReference>
<comment type="similarity">
    <text evidence="2 8">Belongs to the cytochrome P450 family.</text>
</comment>
<dbReference type="PROSITE" id="PS00086">
    <property type="entry name" value="CYTOCHROME_P450"/>
    <property type="match status" value="1"/>
</dbReference>
<dbReference type="EMBL" id="FJOG01000097">
    <property type="protein sequence ID" value="CZR70128.1"/>
    <property type="molecule type" value="Genomic_DNA"/>
</dbReference>
<dbReference type="InterPro" id="IPR036396">
    <property type="entry name" value="Cyt_P450_sf"/>
</dbReference>
<evidence type="ECO:0000313" key="11">
    <source>
        <dbReference type="Proteomes" id="UP000184330"/>
    </source>
</evidence>
<dbReference type="OrthoDB" id="3945418at2759"/>
<dbReference type="PANTHER" id="PTHR24305:SF157">
    <property type="entry name" value="N-ACETYLTRYPTOPHAN 6-HYDROXYLASE IVOC-RELATED"/>
    <property type="match status" value="1"/>
</dbReference>
<dbReference type="Proteomes" id="UP000184330">
    <property type="component" value="Unassembled WGS sequence"/>
</dbReference>
<accession>A0A1L7XYN0</accession>
<evidence type="ECO:0000256" key="1">
    <source>
        <dbReference type="ARBA" id="ARBA00001971"/>
    </source>
</evidence>
<keyword evidence="9" id="KW-0812">Transmembrane</keyword>
<feature type="transmembrane region" description="Helical" evidence="9">
    <location>
        <begin position="6"/>
        <end position="30"/>
    </location>
</feature>
<proteinExistence type="inferred from homology"/>
<dbReference type="AlphaFoldDB" id="A0A1L7XYN0"/>
<keyword evidence="7 8" id="KW-0349">Heme</keyword>
<evidence type="ECO:0000256" key="4">
    <source>
        <dbReference type="ARBA" id="ARBA00023002"/>
    </source>
</evidence>
<keyword evidence="9" id="KW-0472">Membrane</keyword>
<dbReference type="InterPro" id="IPR050121">
    <property type="entry name" value="Cytochrome_P450_monoxygenase"/>
</dbReference>
<dbReference type="InterPro" id="IPR002401">
    <property type="entry name" value="Cyt_P450_E_grp-I"/>
</dbReference>
<evidence type="ECO:0000313" key="10">
    <source>
        <dbReference type="EMBL" id="CZR70128.1"/>
    </source>
</evidence>
<evidence type="ECO:0000256" key="5">
    <source>
        <dbReference type="ARBA" id="ARBA00023004"/>
    </source>
</evidence>
<dbReference type="PRINTS" id="PR00385">
    <property type="entry name" value="P450"/>
</dbReference>
<organism evidence="10 11">
    <name type="scientific">Phialocephala subalpina</name>
    <dbReference type="NCBI Taxonomy" id="576137"/>
    <lineage>
        <taxon>Eukaryota</taxon>
        <taxon>Fungi</taxon>
        <taxon>Dikarya</taxon>
        <taxon>Ascomycota</taxon>
        <taxon>Pezizomycotina</taxon>
        <taxon>Leotiomycetes</taxon>
        <taxon>Helotiales</taxon>
        <taxon>Mollisiaceae</taxon>
        <taxon>Phialocephala</taxon>
        <taxon>Phialocephala fortinii species complex</taxon>
    </lineage>
</organism>
<evidence type="ECO:0000256" key="6">
    <source>
        <dbReference type="ARBA" id="ARBA00023033"/>
    </source>
</evidence>
<dbReference type="Gene3D" id="1.10.630.10">
    <property type="entry name" value="Cytochrome P450"/>
    <property type="match status" value="1"/>
</dbReference>
<feature type="binding site" description="axial binding residue" evidence="7">
    <location>
        <position position="445"/>
    </location>
    <ligand>
        <name>heme</name>
        <dbReference type="ChEBI" id="CHEBI:30413"/>
    </ligand>
    <ligandPart>
        <name>Fe</name>
        <dbReference type="ChEBI" id="CHEBI:18248"/>
    </ligandPart>
</feature>
<evidence type="ECO:0000256" key="2">
    <source>
        <dbReference type="ARBA" id="ARBA00010617"/>
    </source>
</evidence>
<dbReference type="Pfam" id="PF00067">
    <property type="entry name" value="p450"/>
    <property type="match status" value="1"/>
</dbReference>
<keyword evidence="6 8" id="KW-0503">Monooxygenase</keyword>
<keyword evidence="4 8" id="KW-0560">Oxidoreductase</keyword>
<protein>
    <submittedName>
        <fullName evidence="10">Related to cytochrome P450</fullName>
    </submittedName>
</protein>
<dbReference type="GO" id="GO:0020037">
    <property type="term" value="F:heme binding"/>
    <property type="evidence" value="ECO:0007669"/>
    <property type="project" value="InterPro"/>
</dbReference>
<keyword evidence="5 7" id="KW-0408">Iron</keyword>